<dbReference type="NCBIfam" id="NF033580">
    <property type="entry name" value="transpos_IS5_3"/>
    <property type="match status" value="1"/>
</dbReference>
<gene>
    <name evidence="3" type="ORF">M2283_010076</name>
</gene>
<dbReference type="InterPro" id="IPR002559">
    <property type="entry name" value="Transposase_11"/>
</dbReference>
<dbReference type="Pfam" id="PF13340">
    <property type="entry name" value="DUF4096"/>
    <property type="match status" value="1"/>
</dbReference>
<evidence type="ECO:0000313" key="3">
    <source>
        <dbReference type="EMBL" id="MDH6222724.1"/>
    </source>
</evidence>
<keyword evidence="4" id="KW-1185">Reference proteome</keyword>
<feature type="domain" description="Transposase IS4-like" evidence="1">
    <location>
        <begin position="121"/>
        <end position="250"/>
    </location>
</feature>
<reference evidence="3 4" key="1">
    <citation type="submission" date="2023-04" db="EMBL/GenBank/DDBJ databases">
        <title>Forest soil microbial communities from Buena Vista Peninsula, Colon Province, Panama.</title>
        <authorList>
            <person name="Bouskill N."/>
        </authorList>
    </citation>
    <scope>NUCLEOTIDE SEQUENCE [LARGE SCALE GENOMIC DNA]</scope>
    <source>
        <strain evidence="3 4">GGS1</strain>
    </source>
</reference>
<dbReference type="InterPro" id="IPR025161">
    <property type="entry name" value="IS402-like_dom"/>
</dbReference>
<accession>A0ABT6M3Q6</accession>
<dbReference type="PANTHER" id="PTHR30007">
    <property type="entry name" value="PHP DOMAIN PROTEIN"/>
    <property type="match status" value="1"/>
</dbReference>
<protein>
    <submittedName>
        <fullName evidence="3">Transposase</fullName>
    </submittedName>
</protein>
<name>A0ABT6M3Q6_9ACTN</name>
<dbReference type="Pfam" id="PF01609">
    <property type="entry name" value="DDE_Tnp_1"/>
    <property type="match status" value="1"/>
</dbReference>
<dbReference type="Proteomes" id="UP001160499">
    <property type="component" value="Unassembled WGS sequence"/>
</dbReference>
<dbReference type="PANTHER" id="PTHR30007:SF0">
    <property type="entry name" value="TRANSPOSASE"/>
    <property type="match status" value="1"/>
</dbReference>
<sequence length="292" mass="32321">RPRHLSQRHGSPVRCLRSRCHPSGGHSENPQWALVEPVIAAWKAAHRSVSGHQGRYEMREIVNALLYQGRTGCQWDLLPHDLPPRGAVMYYFTKWRDDGTDQTIHDLLRWQVRERTRRKADPSLVVLDTQSVHAAAGVPAESTGCDAAKKVPGRKRGLAVDVLGLVIAVVVLAASVHDNAAGIALLDKVAADTDTVQKALVDQGFKNAVVAHGQTVGIEVEIVERNPGQTGFVPIPKRWIVERAYGILMLHRRLVRDYEHLPRSSESRVYWAMTAVILRRLTGATAAAWCSA</sequence>
<evidence type="ECO:0000259" key="1">
    <source>
        <dbReference type="Pfam" id="PF01609"/>
    </source>
</evidence>
<feature type="non-terminal residue" evidence="3">
    <location>
        <position position="1"/>
    </location>
</feature>
<proteinExistence type="predicted"/>
<organism evidence="3 4">
    <name type="scientific">Streptomyces pseudovenezuelae</name>
    <dbReference type="NCBI Taxonomy" id="67350"/>
    <lineage>
        <taxon>Bacteria</taxon>
        <taxon>Bacillati</taxon>
        <taxon>Actinomycetota</taxon>
        <taxon>Actinomycetes</taxon>
        <taxon>Kitasatosporales</taxon>
        <taxon>Streptomycetaceae</taxon>
        <taxon>Streptomyces</taxon>
        <taxon>Streptomyces aurantiacus group</taxon>
    </lineage>
</organism>
<feature type="domain" description="Insertion element IS402-like" evidence="2">
    <location>
        <begin position="29"/>
        <end position="105"/>
    </location>
</feature>
<evidence type="ECO:0000313" key="4">
    <source>
        <dbReference type="Proteomes" id="UP001160499"/>
    </source>
</evidence>
<dbReference type="EMBL" id="JARXVH010000042">
    <property type="protein sequence ID" value="MDH6222724.1"/>
    <property type="molecule type" value="Genomic_DNA"/>
</dbReference>
<evidence type="ECO:0000259" key="2">
    <source>
        <dbReference type="Pfam" id="PF13340"/>
    </source>
</evidence>
<comment type="caution">
    <text evidence="3">The sequence shown here is derived from an EMBL/GenBank/DDBJ whole genome shotgun (WGS) entry which is preliminary data.</text>
</comment>